<reference evidence="2" key="1">
    <citation type="submission" date="2016-01" db="EMBL/GenBank/DDBJ databases">
        <authorList>
            <person name="Peeters Charlotte."/>
        </authorList>
    </citation>
    <scope>NUCLEOTIDE SEQUENCE [LARGE SCALE GENOMIC DNA]</scope>
</reference>
<accession>A0A158C616</accession>
<protein>
    <submittedName>
        <fullName evidence="1">Uncharacterized protein</fullName>
    </submittedName>
</protein>
<dbReference type="RefSeq" id="WP_061162878.1">
    <property type="nucleotide sequence ID" value="NZ_FCOI02000020.1"/>
</dbReference>
<proteinExistence type="predicted"/>
<dbReference type="OrthoDB" id="9133485at2"/>
<evidence type="ECO:0000313" key="2">
    <source>
        <dbReference type="Proteomes" id="UP000054624"/>
    </source>
</evidence>
<dbReference type="EMBL" id="FCOI02000020">
    <property type="protein sequence ID" value="SAK77763.1"/>
    <property type="molecule type" value="Genomic_DNA"/>
</dbReference>
<sequence>MNSPTFNIDPTPRRADGEYMAHARIIYQSGDQIEPQVLMSGDLAAFDLREDAINFARQWAAAWLSDREEKARARAAEFPPA</sequence>
<name>A0A158C616_9BURK</name>
<organism evidence="1 2">
    <name type="scientific">Caballeronia temeraria</name>
    <dbReference type="NCBI Taxonomy" id="1777137"/>
    <lineage>
        <taxon>Bacteria</taxon>
        <taxon>Pseudomonadati</taxon>
        <taxon>Pseudomonadota</taxon>
        <taxon>Betaproteobacteria</taxon>
        <taxon>Burkholderiales</taxon>
        <taxon>Burkholderiaceae</taxon>
        <taxon>Caballeronia</taxon>
    </lineage>
</organism>
<dbReference type="AlphaFoldDB" id="A0A158C616"/>
<dbReference type="Proteomes" id="UP000054624">
    <property type="component" value="Unassembled WGS sequence"/>
</dbReference>
<gene>
    <name evidence="1" type="ORF">AWB76_05158</name>
</gene>
<keyword evidence="2" id="KW-1185">Reference proteome</keyword>
<evidence type="ECO:0000313" key="1">
    <source>
        <dbReference type="EMBL" id="SAK77763.1"/>
    </source>
</evidence>